<proteinExistence type="predicted"/>
<reference evidence="2 3" key="1">
    <citation type="journal article" date="2019" name="mSystems">
        <title>Life at home and on the roam: Genomic adaptions reflect the dual lifestyle of an intracellular, facultative symbiont.</title>
        <authorList>
            <person name="Burgsdorf I."/>
        </authorList>
    </citation>
    <scope>NUCLEOTIDE SEQUENCE [LARGE SCALE GENOMIC DNA]</scope>
    <source>
        <strain evidence="2">277cV</strain>
    </source>
</reference>
<feature type="transmembrane region" description="Helical" evidence="1">
    <location>
        <begin position="52"/>
        <end position="72"/>
    </location>
</feature>
<keyword evidence="1" id="KW-0812">Transmembrane</keyword>
<evidence type="ECO:0000313" key="2">
    <source>
        <dbReference type="EMBL" id="TGG94524.1"/>
    </source>
</evidence>
<feature type="transmembrane region" description="Helical" evidence="1">
    <location>
        <begin position="12"/>
        <end position="32"/>
    </location>
</feature>
<organism evidence="2 3">
    <name type="scientific">Aphanocapsa feldmannii 277cV</name>
    <dbReference type="NCBI Taxonomy" id="2507553"/>
    <lineage>
        <taxon>Bacteria</taxon>
        <taxon>Bacillati</taxon>
        <taxon>Cyanobacteriota</taxon>
        <taxon>Cyanophyceae</taxon>
        <taxon>Oscillatoriophycideae</taxon>
        <taxon>Chroococcales</taxon>
        <taxon>Microcystaceae</taxon>
        <taxon>Aphanocapsa</taxon>
    </lineage>
</organism>
<name>A0A524RR27_9CHRO</name>
<gene>
    <name evidence="2" type="ORF">ERJ67_02670</name>
</gene>
<accession>A0A524RR27</accession>
<dbReference type="EMBL" id="SRMO01000034">
    <property type="protein sequence ID" value="TGG94524.1"/>
    <property type="molecule type" value="Genomic_DNA"/>
</dbReference>
<evidence type="ECO:0000256" key="1">
    <source>
        <dbReference type="SAM" id="Phobius"/>
    </source>
</evidence>
<keyword evidence="1" id="KW-1133">Transmembrane helix</keyword>
<comment type="caution">
    <text evidence="2">The sequence shown here is derived from an EMBL/GenBank/DDBJ whole genome shotgun (WGS) entry which is preliminary data.</text>
</comment>
<keyword evidence="1" id="KW-0472">Membrane</keyword>
<dbReference type="AlphaFoldDB" id="A0A524RR27"/>
<evidence type="ECO:0000313" key="3">
    <source>
        <dbReference type="Proteomes" id="UP000317990"/>
    </source>
</evidence>
<dbReference type="Proteomes" id="UP000317990">
    <property type="component" value="Unassembled WGS sequence"/>
</dbReference>
<sequence length="80" mass="8832">MSRVGDWLDRLLIADVFLVIGGGLWFIAAVVLRGQGLEAPLDLFQQLWDPLFTPAIGLLMAAALTSGALGWIRRRLDRNN</sequence>
<protein>
    <submittedName>
        <fullName evidence="2">Uncharacterized protein</fullName>
    </submittedName>
</protein>